<organism evidence="16 17">
    <name type="scientific">Chrysophaeum taylorii</name>
    <dbReference type="NCBI Taxonomy" id="2483200"/>
    <lineage>
        <taxon>Eukaryota</taxon>
        <taxon>Sar</taxon>
        <taxon>Stramenopiles</taxon>
        <taxon>Ochrophyta</taxon>
        <taxon>Pelagophyceae</taxon>
        <taxon>Pelagomonadales</taxon>
        <taxon>Pelagomonadaceae</taxon>
        <taxon>Chrysophaeum</taxon>
    </lineage>
</organism>
<dbReference type="PROSITE" id="PS00216">
    <property type="entry name" value="SUGAR_TRANSPORT_1"/>
    <property type="match status" value="1"/>
</dbReference>
<dbReference type="SUPFAM" id="SSF103473">
    <property type="entry name" value="MFS general substrate transporter"/>
    <property type="match status" value="1"/>
</dbReference>
<comment type="catalytic activity">
    <reaction evidence="12">
        <text>D-fructose(out) = D-fructose(in)</text>
        <dbReference type="Rhea" id="RHEA:60372"/>
        <dbReference type="ChEBI" id="CHEBI:37721"/>
    </reaction>
    <physiologicalReaction direction="left-to-right" evidence="12">
        <dbReference type="Rhea" id="RHEA:60373"/>
    </physiologicalReaction>
</comment>
<evidence type="ECO:0000256" key="12">
    <source>
        <dbReference type="ARBA" id="ARBA00044710"/>
    </source>
</evidence>
<comment type="catalytic activity">
    <reaction evidence="10">
        <text>D-mannose(out) = D-mannose(in)</text>
        <dbReference type="Rhea" id="RHEA:78391"/>
        <dbReference type="ChEBI" id="CHEBI:4208"/>
    </reaction>
    <physiologicalReaction direction="left-to-right" evidence="10">
        <dbReference type="Rhea" id="RHEA:78392"/>
    </physiologicalReaction>
</comment>
<dbReference type="GO" id="GO:0022857">
    <property type="term" value="F:transmembrane transporter activity"/>
    <property type="evidence" value="ECO:0007669"/>
    <property type="project" value="InterPro"/>
</dbReference>
<keyword evidence="17" id="KW-1185">Reference proteome</keyword>
<evidence type="ECO:0000313" key="16">
    <source>
        <dbReference type="EMBL" id="KAJ8601604.1"/>
    </source>
</evidence>
<feature type="transmembrane region" description="Helical" evidence="14">
    <location>
        <begin position="325"/>
        <end position="352"/>
    </location>
</feature>
<proteinExistence type="predicted"/>
<dbReference type="PROSITE" id="PS50850">
    <property type="entry name" value="MFS"/>
    <property type="match status" value="1"/>
</dbReference>
<comment type="catalytic activity">
    <reaction evidence="8">
        <text>D-glucose(out) = D-glucose(in)</text>
        <dbReference type="Rhea" id="RHEA:60376"/>
        <dbReference type="ChEBI" id="CHEBI:4167"/>
    </reaction>
    <physiologicalReaction direction="left-to-right" evidence="8">
        <dbReference type="Rhea" id="RHEA:60377"/>
    </physiologicalReaction>
</comment>
<feature type="transmembrane region" description="Helical" evidence="14">
    <location>
        <begin position="176"/>
        <end position="197"/>
    </location>
</feature>
<dbReference type="InterPro" id="IPR020846">
    <property type="entry name" value="MFS_dom"/>
</dbReference>
<feature type="transmembrane region" description="Helical" evidence="14">
    <location>
        <begin position="257"/>
        <end position="282"/>
    </location>
</feature>
<keyword evidence="6 14" id="KW-0472">Membrane</keyword>
<comment type="caution">
    <text evidence="16">The sequence shown here is derived from an EMBL/GenBank/DDBJ whole genome shotgun (WGS) entry which is preliminary data.</text>
</comment>
<dbReference type="PRINTS" id="PR00171">
    <property type="entry name" value="SUGRTRNSPORT"/>
</dbReference>
<keyword evidence="5 14" id="KW-1133">Transmembrane helix</keyword>
<dbReference type="InterPro" id="IPR005829">
    <property type="entry name" value="Sugar_transporter_CS"/>
</dbReference>
<comment type="subunit">
    <text evidence="2">Homodimer.</text>
</comment>
<evidence type="ECO:0000256" key="5">
    <source>
        <dbReference type="ARBA" id="ARBA00022989"/>
    </source>
</evidence>
<evidence type="ECO:0000256" key="6">
    <source>
        <dbReference type="ARBA" id="ARBA00023136"/>
    </source>
</evidence>
<evidence type="ECO:0000256" key="11">
    <source>
        <dbReference type="ARBA" id="ARBA00044668"/>
    </source>
</evidence>
<keyword evidence="4 14" id="KW-0812">Transmembrane</keyword>
<evidence type="ECO:0000256" key="1">
    <source>
        <dbReference type="ARBA" id="ARBA00004141"/>
    </source>
</evidence>
<gene>
    <name evidence="16" type="ORF">CTAYLR_008467</name>
</gene>
<evidence type="ECO:0000259" key="15">
    <source>
        <dbReference type="PROSITE" id="PS50850"/>
    </source>
</evidence>
<evidence type="ECO:0000256" key="7">
    <source>
        <dbReference type="ARBA" id="ARBA00044637"/>
    </source>
</evidence>
<dbReference type="Pfam" id="PF00083">
    <property type="entry name" value="Sugar_tr"/>
    <property type="match status" value="2"/>
</dbReference>
<name>A0AAD7XKL3_9STRA</name>
<feature type="domain" description="Major facilitator superfamily (MFS) profile" evidence="15">
    <location>
        <begin position="18"/>
        <end position="392"/>
    </location>
</feature>
<reference evidence="16" key="1">
    <citation type="submission" date="2023-01" db="EMBL/GenBank/DDBJ databases">
        <title>Metagenome sequencing of chrysophaentin producing Chrysophaeum taylorii.</title>
        <authorList>
            <person name="Davison J."/>
            <person name="Bewley C."/>
        </authorList>
    </citation>
    <scope>NUCLEOTIDE SEQUENCE</scope>
    <source>
        <strain evidence="16">NIES-1699</strain>
    </source>
</reference>
<feature type="transmembrane region" description="Helical" evidence="14">
    <location>
        <begin position="289"/>
        <end position="310"/>
    </location>
</feature>
<evidence type="ECO:0000256" key="9">
    <source>
        <dbReference type="ARBA" id="ARBA00044656"/>
    </source>
</evidence>
<keyword evidence="3" id="KW-0813">Transport</keyword>
<evidence type="ECO:0000256" key="8">
    <source>
        <dbReference type="ARBA" id="ARBA00044648"/>
    </source>
</evidence>
<comment type="catalytic activity">
    <reaction evidence="7">
        <text>D-galactose(in) = D-galactose(out)</text>
        <dbReference type="Rhea" id="RHEA:34915"/>
        <dbReference type="ChEBI" id="CHEBI:4139"/>
    </reaction>
    <physiologicalReaction direction="right-to-left" evidence="7">
        <dbReference type="Rhea" id="RHEA:34917"/>
    </physiologicalReaction>
</comment>
<feature type="transmembrane region" description="Helical" evidence="14">
    <location>
        <begin position="18"/>
        <end position="40"/>
    </location>
</feature>
<evidence type="ECO:0000256" key="2">
    <source>
        <dbReference type="ARBA" id="ARBA00011738"/>
    </source>
</evidence>
<comment type="subcellular location">
    <subcellularLocation>
        <location evidence="1">Membrane</location>
        <topology evidence="1">Multi-pass membrane protein</topology>
    </subcellularLocation>
</comment>
<dbReference type="GO" id="GO:0016020">
    <property type="term" value="C:membrane"/>
    <property type="evidence" value="ECO:0007669"/>
    <property type="project" value="UniProtKB-SubCell"/>
</dbReference>
<sequence>MSAAAGATKFRKESVLRVFIFPALGGLLFGYDIGATSYVLPQLESKRSGVKWHDLIKHSAVLQGIVTSGGVAGALVGALIVFRVADVLGRRRELLIGVRGGTSAALGLSLLLLGRVVYGVGCGFVMHGAPAYIAEMSPPSVRGMLVSLKEAMIVVGISVGYGIGYGMSSIPHGWQITYGASIPIALVVFFGVLGFVYGDNFGEALHELEDVQIDTTKSLADPEYRAALRAGLGVVLLQQFTGQPSVLYYATSIFESAGIGAIATVFVGVFKLAATLIAVFAVDSRGRRFLLLTGISVMLVALLGLAGSFADFHSSGGFDAAKAAIIIFIFAVALAVQTNFASNLVVTFLFPVAESVFKTLVGHLNLCVLFGIFAIVDVYSLYFVYKYVPETKGLSLEQIEVLLRRLDGQRPSHQTAAAERVSDAITTPLVVEK</sequence>
<dbReference type="AlphaFoldDB" id="A0AAD7XKL3"/>
<protein>
    <recommendedName>
        <fullName evidence="13">Hexose transporter 1</fullName>
    </recommendedName>
</protein>
<evidence type="ECO:0000256" key="13">
    <source>
        <dbReference type="ARBA" id="ARBA00044780"/>
    </source>
</evidence>
<evidence type="ECO:0000256" key="10">
    <source>
        <dbReference type="ARBA" id="ARBA00044662"/>
    </source>
</evidence>
<comment type="catalytic activity">
    <reaction evidence="9">
        <text>D-xylose(out) = D-xylose(in)</text>
        <dbReference type="Rhea" id="RHEA:78427"/>
        <dbReference type="ChEBI" id="CHEBI:53455"/>
    </reaction>
    <physiologicalReaction direction="left-to-right" evidence="9">
        <dbReference type="Rhea" id="RHEA:78428"/>
    </physiologicalReaction>
</comment>
<evidence type="ECO:0000256" key="3">
    <source>
        <dbReference type="ARBA" id="ARBA00022448"/>
    </source>
</evidence>
<dbReference type="InterPro" id="IPR036259">
    <property type="entry name" value="MFS_trans_sf"/>
</dbReference>
<comment type="catalytic activity">
    <reaction evidence="11">
        <text>D-glucosamine(out) = D-glucosamine(in)</text>
        <dbReference type="Rhea" id="RHEA:78423"/>
        <dbReference type="ChEBI" id="CHEBI:58723"/>
    </reaction>
    <physiologicalReaction direction="left-to-right" evidence="11">
        <dbReference type="Rhea" id="RHEA:78424"/>
    </physiologicalReaction>
</comment>
<dbReference type="Gene3D" id="1.20.1250.20">
    <property type="entry name" value="MFS general substrate transporter like domains"/>
    <property type="match status" value="3"/>
</dbReference>
<evidence type="ECO:0000313" key="17">
    <source>
        <dbReference type="Proteomes" id="UP001230188"/>
    </source>
</evidence>
<dbReference type="PROSITE" id="PS00217">
    <property type="entry name" value="SUGAR_TRANSPORT_2"/>
    <property type="match status" value="1"/>
</dbReference>
<dbReference type="Proteomes" id="UP001230188">
    <property type="component" value="Unassembled WGS sequence"/>
</dbReference>
<accession>A0AAD7XKL3</accession>
<dbReference type="GO" id="GO:1904659">
    <property type="term" value="P:D-glucose transmembrane transport"/>
    <property type="evidence" value="ECO:0007669"/>
    <property type="project" value="TreeGrafter"/>
</dbReference>
<dbReference type="InterPro" id="IPR003663">
    <property type="entry name" value="Sugar/inositol_transpt"/>
</dbReference>
<feature type="transmembrane region" description="Helical" evidence="14">
    <location>
        <begin position="60"/>
        <end position="82"/>
    </location>
</feature>
<dbReference type="InterPro" id="IPR050820">
    <property type="entry name" value="MFS_Sugar_Transporter"/>
</dbReference>
<dbReference type="PANTHER" id="PTHR48023:SF6">
    <property type="entry name" value="D-XYLOSE-PROTON SYMPORTER-LIKE 3, CHLOROPLASTIC"/>
    <property type="match status" value="1"/>
</dbReference>
<feature type="transmembrane region" description="Helical" evidence="14">
    <location>
        <begin position="364"/>
        <end position="385"/>
    </location>
</feature>
<evidence type="ECO:0000256" key="14">
    <source>
        <dbReference type="SAM" id="Phobius"/>
    </source>
</evidence>
<dbReference type="PANTHER" id="PTHR48023">
    <property type="entry name" value="D-XYLOSE-PROTON SYMPORTER-LIKE 2"/>
    <property type="match status" value="1"/>
</dbReference>
<dbReference type="EMBL" id="JAQMWT010000418">
    <property type="protein sequence ID" value="KAJ8601604.1"/>
    <property type="molecule type" value="Genomic_DNA"/>
</dbReference>
<dbReference type="InterPro" id="IPR005828">
    <property type="entry name" value="MFS_sugar_transport-like"/>
</dbReference>
<feature type="transmembrane region" description="Helical" evidence="14">
    <location>
        <begin position="146"/>
        <end position="164"/>
    </location>
</feature>
<evidence type="ECO:0000256" key="4">
    <source>
        <dbReference type="ARBA" id="ARBA00022692"/>
    </source>
</evidence>
<feature type="transmembrane region" description="Helical" evidence="14">
    <location>
        <begin position="103"/>
        <end position="126"/>
    </location>
</feature>